<sequence length="298" mass="34357">FPGIKEISCETDPQIITTPQFRNLQGLVDRMSIGVQSFNDDILKLSERYEKFGSGEQIFERLQYAQELFPTCNIDMMFGFRGQTLDILHDDMEKIWTLNPRQVTTYPLMVTSQTKKSVKGNIAAPGNQLADQYRVILDTLGSRYNQLTSWTFGRTKDEGFDEYVVDHDEYLGIGSGAFSFLNDSLYVNTFSLRRYNERISAGQTGVERRRKFDKHAIMQYRLMLGLFSHRLSRRYFREVHGINVDTYLMKEMLGLKLAGAIKDDPNDHDHIIVTDAGKYLGLVMMKAFYSAMDNVRAE</sequence>
<feature type="non-terminal residue" evidence="2">
    <location>
        <position position="298"/>
    </location>
</feature>
<proteinExistence type="predicted"/>
<dbReference type="NCBIfam" id="NF006385">
    <property type="entry name" value="PRK08629.1"/>
    <property type="match status" value="1"/>
</dbReference>
<dbReference type="AlphaFoldDB" id="J9GI08"/>
<evidence type="ECO:0000313" key="2">
    <source>
        <dbReference type="EMBL" id="EJW99114.1"/>
    </source>
</evidence>
<dbReference type="PANTHER" id="PTHR13932">
    <property type="entry name" value="COPROPORPHYRINIGEN III OXIDASE"/>
    <property type="match status" value="1"/>
</dbReference>
<accession>J9GI08</accession>
<feature type="domain" description="Radical SAM core" evidence="1">
    <location>
        <begin position="3"/>
        <end position="93"/>
    </location>
</feature>
<dbReference type="EMBL" id="AMCI01003965">
    <property type="protein sequence ID" value="EJW99114.1"/>
    <property type="molecule type" value="Genomic_DNA"/>
</dbReference>
<feature type="non-terminal residue" evidence="2">
    <location>
        <position position="1"/>
    </location>
</feature>
<dbReference type="GO" id="GO:0005737">
    <property type="term" value="C:cytoplasm"/>
    <property type="evidence" value="ECO:0007669"/>
    <property type="project" value="TreeGrafter"/>
</dbReference>
<gene>
    <name evidence="2" type="ORF">EVA_12779</name>
</gene>
<dbReference type="PANTHER" id="PTHR13932:SF5">
    <property type="entry name" value="RADICAL S-ADENOSYL METHIONINE DOMAIN-CONTAINING PROTEIN 1, MITOCHONDRIAL"/>
    <property type="match status" value="1"/>
</dbReference>
<dbReference type="InterPro" id="IPR058240">
    <property type="entry name" value="rSAM_sf"/>
</dbReference>
<dbReference type="GO" id="GO:0003824">
    <property type="term" value="F:catalytic activity"/>
    <property type="evidence" value="ECO:0007669"/>
    <property type="project" value="InterPro"/>
</dbReference>
<organism evidence="2">
    <name type="scientific">gut metagenome</name>
    <dbReference type="NCBI Taxonomy" id="749906"/>
    <lineage>
        <taxon>unclassified sequences</taxon>
        <taxon>metagenomes</taxon>
        <taxon>organismal metagenomes</taxon>
    </lineage>
</organism>
<dbReference type="SUPFAM" id="SSF102114">
    <property type="entry name" value="Radical SAM enzymes"/>
    <property type="match status" value="1"/>
</dbReference>
<protein>
    <submittedName>
        <fullName evidence="2">Radical SAM domain-containing protein</fullName>
    </submittedName>
</protein>
<dbReference type="GO" id="GO:0051539">
    <property type="term" value="F:4 iron, 4 sulfur cluster binding"/>
    <property type="evidence" value="ECO:0007669"/>
    <property type="project" value="TreeGrafter"/>
</dbReference>
<name>J9GI08_9ZZZZ</name>
<evidence type="ECO:0000259" key="1">
    <source>
        <dbReference type="Pfam" id="PF04055"/>
    </source>
</evidence>
<dbReference type="InterPro" id="IPR007197">
    <property type="entry name" value="rSAM"/>
</dbReference>
<reference evidence="2" key="1">
    <citation type="journal article" date="2012" name="PLoS ONE">
        <title>Gene sets for utilization of primary and secondary nutrition supplies in the distal gut of endangered iberian lynx.</title>
        <authorList>
            <person name="Alcaide M."/>
            <person name="Messina E."/>
            <person name="Richter M."/>
            <person name="Bargiela R."/>
            <person name="Peplies J."/>
            <person name="Huws S.A."/>
            <person name="Newbold C.J."/>
            <person name="Golyshin P.N."/>
            <person name="Simon M.A."/>
            <person name="Lopez G."/>
            <person name="Yakimov M.M."/>
            <person name="Ferrer M."/>
        </authorList>
    </citation>
    <scope>NUCLEOTIDE SEQUENCE</scope>
</reference>
<comment type="caution">
    <text evidence="2">The sequence shown here is derived from an EMBL/GenBank/DDBJ whole genome shotgun (WGS) entry which is preliminary data.</text>
</comment>
<dbReference type="InterPro" id="IPR034505">
    <property type="entry name" value="Coproporphyrinogen-III_oxidase"/>
</dbReference>
<dbReference type="GO" id="GO:0006779">
    <property type="term" value="P:porphyrin-containing compound biosynthetic process"/>
    <property type="evidence" value="ECO:0007669"/>
    <property type="project" value="TreeGrafter"/>
</dbReference>
<dbReference type="Gene3D" id="3.30.750.200">
    <property type="match status" value="1"/>
</dbReference>
<dbReference type="Pfam" id="PF04055">
    <property type="entry name" value="Radical_SAM"/>
    <property type="match status" value="1"/>
</dbReference>